<keyword evidence="2 6" id="KW-0049">Antioxidant</keyword>
<comment type="function">
    <text evidence="6">Thiol-specific peroxidase that catalyzes the reduction of hydrogen peroxide and organic hydroperoxides to water and alcohols, respectively. Plays a role in cell protection against oxidative stress by detoxifying peroxides.</text>
</comment>
<evidence type="ECO:0000256" key="4">
    <source>
        <dbReference type="ARBA" id="ARBA00023284"/>
    </source>
</evidence>
<dbReference type="PROSITE" id="PS51352">
    <property type="entry name" value="THIOREDOXIN_2"/>
    <property type="match status" value="1"/>
</dbReference>
<dbReference type="GO" id="GO:0034599">
    <property type="term" value="P:cellular response to oxidative stress"/>
    <property type="evidence" value="ECO:0007669"/>
    <property type="project" value="InterPro"/>
</dbReference>
<dbReference type="InterPro" id="IPR037944">
    <property type="entry name" value="PRX5-like"/>
</dbReference>
<evidence type="ECO:0000256" key="3">
    <source>
        <dbReference type="ARBA" id="ARBA00023002"/>
    </source>
</evidence>
<evidence type="ECO:0000313" key="9">
    <source>
        <dbReference type="EMBL" id="MCE7030477.1"/>
    </source>
</evidence>
<dbReference type="InterPro" id="IPR013740">
    <property type="entry name" value="Redoxin"/>
</dbReference>
<dbReference type="GO" id="GO:0008379">
    <property type="term" value="F:thioredoxin peroxidase activity"/>
    <property type="evidence" value="ECO:0007669"/>
    <property type="project" value="InterPro"/>
</dbReference>
<keyword evidence="3 6" id="KW-0560">Oxidoreductase</keyword>
<evidence type="ECO:0000313" key="10">
    <source>
        <dbReference type="Proteomes" id="UP001139035"/>
    </source>
</evidence>
<evidence type="ECO:0000256" key="5">
    <source>
        <dbReference type="PIRSR" id="PIRSR637944-1"/>
    </source>
</evidence>
<feature type="active site" description="Cysteine sulfenic acid (-SOH) intermediate" evidence="5">
    <location>
        <position position="49"/>
    </location>
</feature>
<evidence type="ECO:0000256" key="1">
    <source>
        <dbReference type="ARBA" id="ARBA00022559"/>
    </source>
</evidence>
<dbReference type="AlphaFoldDB" id="A0A9X1T6Q5"/>
<sequence length="161" mass="17019">MTIAIGDTIPNATVKTRTEDGPADLSTGEIFSGKTVVLFGVPGAFTPTCSMNHLPGFITHNDEFRQKGVDTIAVVAVNDVFVMGAWEKSSEATGKIQFLSDGNGELTKALGLDIDLSVAGLGVRSKRYSMLVEDGVVKQLNVEESPGQADKSSAEALLEQM</sequence>
<evidence type="ECO:0000259" key="8">
    <source>
        <dbReference type="PROSITE" id="PS51352"/>
    </source>
</evidence>
<organism evidence="9 10">
    <name type="scientific">Jiella avicenniae</name>
    <dbReference type="NCBI Taxonomy" id="2907202"/>
    <lineage>
        <taxon>Bacteria</taxon>
        <taxon>Pseudomonadati</taxon>
        <taxon>Pseudomonadota</taxon>
        <taxon>Alphaproteobacteria</taxon>
        <taxon>Hyphomicrobiales</taxon>
        <taxon>Aurantimonadaceae</taxon>
        <taxon>Jiella</taxon>
    </lineage>
</organism>
<dbReference type="GO" id="GO:0042744">
    <property type="term" value="P:hydrogen peroxide catabolic process"/>
    <property type="evidence" value="ECO:0007669"/>
    <property type="project" value="TreeGrafter"/>
</dbReference>
<comment type="similarity">
    <text evidence="6">Belongs to the peroxiredoxin family. Prx5 subfamily.</text>
</comment>
<dbReference type="CDD" id="cd03013">
    <property type="entry name" value="PRX5_like"/>
    <property type="match status" value="1"/>
</dbReference>
<comment type="catalytic activity">
    <reaction evidence="6">
        <text>a hydroperoxide + 2 glutathione = an alcohol + glutathione disulfide + H2O</text>
        <dbReference type="Rhea" id="RHEA:62632"/>
        <dbReference type="ChEBI" id="CHEBI:15377"/>
        <dbReference type="ChEBI" id="CHEBI:30879"/>
        <dbReference type="ChEBI" id="CHEBI:35924"/>
        <dbReference type="ChEBI" id="CHEBI:57925"/>
        <dbReference type="ChEBI" id="CHEBI:58297"/>
        <dbReference type="EC" id="1.11.1.27"/>
    </reaction>
</comment>
<evidence type="ECO:0000256" key="6">
    <source>
        <dbReference type="RuleBase" id="RU366011"/>
    </source>
</evidence>
<dbReference type="GO" id="GO:0045454">
    <property type="term" value="P:cell redox homeostasis"/>
    <property type="evidence" value="ECO:0007669"/>
    <property type="project" value="TreeGrafter"/>
</dbReference>
<dbReference type="Proteomes" id="UP001139035">
    <property type="component" value="Unassembled WGS sequence"/>
</dbReference>
<dbReference type="PANTHER" id="PTHR10430:SF16">
    <property type="entry name" value="PEROXIREDOXIN-5, MITOCHONDRIAL"/>
    <property type="match status" value="1"/>
</dbReference>
<reference evidence="9" key="1">
    <citation type="submission" date="2022-01" db="EMBL/GenBank/DDBJ databases">
        <title>Jiella avicenniae sp. nov., a novel endophytic bacterium isolated from bark of Avicennia marina.</title>
        <authorList>
            <person name="Tuo L."/>
        </authorList>
    </citation>
    <scope>NUCLEOTIDE SEQUENCE</scope>
    <source>
        <strain evidence="9">CBK1P-4</strain>
    </source>
</reference>
<name>A0A9X1T6Q5_9HYPH</name>
<dbReference type="Gene3D" id="3.40.30.10">
    <property type="entry name" value="Glutaredoxin"/>
    <property type="match status" value="1"/>
</dbReference>
<dbReference type="Pfam" id="PF08534">
    <property type="entry name" value="Redoxin"/>
    <property type="match status" value="1"/>
</dbReference>
<dbReference type="EC" id="1.11.1.27" evidence="6"/>
<protein>
    <recommendedName>
        <fullName evidence="6">Glutathione-dependent peroxiredoxin</fullName>
        <ecNumber evidence="6">1.11.1.27</ecNumber>
    </recommendedName>
</protein>
<feature type="region of interest" description="Disordered" evidence="7">
    <location>
        <begin position="1"/>
        <end position="25"/>
    </location>
</feature>
<gene>
    <name evidence="9" type="ORF">LZD57_21030</name>
</gene>
<evidence type="ECO:0000256" key="2">
    <source>
        <dbReference type="ARBA" id="ARBA00022862"/>
    </source>
</evidence>
<evidence type="ECO:0000256" key="7">
    <source>
        <dbReference type="SAM" id="MobiDB-lite"/>
    </source>
</evidence>
<comment type="caution">
    <text evidence="9">The sequence shown here is derived from an EMBL/GenBank/DDBJ whole genome shotgun (WGS) entry which is preliminary data.</text>
</comment>
<feature type="domain" description="Thioredoxin" evidence="8">
    <location>
        <begin position="3"/>
        <end position="161"/>
    </location>
</feature>
<dbReference type="InterPro" id="IPR013766">
    <property type="entry name" value="Thioredoxin_domain"/>
</dbReference>
<keyword evidence="1 6" id="KW-0575">Peroxidase</keyword>
<dbReference type="RefSeq" id="WP_233721552.1">
    <property type="nucleotide sequence ID" value="NZ_JAJUWU010000025.1"/>
</dbReference>
<proteinExistence type="inferred from homology"/>
<keyword evidence="4 6" id="KW-0676">Redox-active center</keyword>
<dbReference type="FunFam" id="3.40.30.10:FF:000020">
    <property type="entry name" value="Peroxiredoxin"/>
    <property type="match status" value="1"/>
</dbReference>
<accession>A0A9X1T6Q5</accession>
<dbReference type="SUPFAM" id="SSF52833">
    <property type="entry name" value="Thioredoxin-like"/>
    <property type="match status" value="1"/>
</dbReference>
<dbReference type="EMBL" id="JAJUWU010000025">
    <property type="protein sequence ID" value="MCE7030477.1"/>
    <property type="molecule type" value="Genomic_DNA"/>
</dbReference>
<keyword evidence="10" id="KW-1185">Reference proteome</keyword>
<dbReference type="PANTHER" id="PTHR10430">
    <property type="entry name" value="PEROXIREDOXIN"/>
    <property type="match status" value="1"/>
</dbReference>
<dbReference type="GO" id="GO:0005737">
    <property type="term" value="C:cytoplasm"/>
    <property type="evidence" value="ECO:0007669"/>
    <property type="project" value="TreeGrafter"/>
</dbReference>
<dbReference type="InterPro" id="IPR036249">
    <property type="entry name" value="Thioredoxin-like_sf"/>
</dbReference>